<keyword evidence="1" id="KW-0472">Membrane</keyword>
<organism evidence="3 4">
    <name type="scientific">Pelotalea chapellei</name>
    <dbReference type="NCBI Taxonomy" id="44671"/>
    <lineage>
        <taxon>Bacteria</taxon>
        <taxon>Pseudomonadati</taxon>
        <taxon>Thermodesulfobacteriota</taxon>
        <taxon>Desulfuromonadia</taxon>
        <taxon>Geobacterales</taxon>
        <taxon>Geobacteraceae</taxon>
        <taxon>Pelotalea</taxon>
    </lineage>
</organism>
<dbReference type="InterPro" id="IPR025746">
    <property type="entry name" value="PilX_N_dom"/>
</dbReference>
<dbReference type="EMBL" id="JAHDYS010000005">
    <property type="protein sequence ID" value="MBT1071480.1"/>
    <property type="molecule type" value="Genomic_DNA"/>
</dbReference>
<comment type="caution">
    <text evidence="3">The sequence shown here is derived from an EMBL/GenBank/DDBJ whole genome shotgun (WGS) entry which is preliminary data.</text>
</comment>
<proteinExistence type="predicted"/>
<sequence>MSLSPPFAVAKSGCQRGASEHGAALIVVLMMLLLLSILGMTLLTSSTTELQIAGNYRTSQQAFYTADAILEFAQTDPAAYTAIIPGVQNKYSSAVVKVGDNAATYKVEFVGTGMAPPGSGSDDSFQSYFYIVDVTGSGPNSAAAELESEVARVVPKVKDY</sequence>
<gene>
    <name evidence="3" type="ORF">KJB30_06785</name>
</gene>
<dbReference type="Proteomes" id="UP000784128">
    <property type="component" value="Unassembled WGS sequence"/>
</dbReference>
<evidence type="ECO:0000259" key="2">
    <source>
        <dbReference type="Pfam" id="PF14341"/>
    </source>
</evidence>
<feature type="transmembrane region" description="Helical" evidence="1">
    <location>
        <begin position="21"/>
        <end position="43"/>
    </location>
</feature>
<protein>
    <recommendedName>
        <fullName evidence="2">Type 4 fimbrial biogenesis protein PilX N-terminal domain-containing protein</fullName>
    </recommendedName>
</protein>
<keyword evidence="4" id="KW-1185">Reference proteome</keyword>
<evidence type="ECO:0000256" key="1">
    <source>
        <dbReference type="SAM" id="Phobius"/>
    </source>
</evidence>
<evidence type="ECO:0000313" key="3">
    <source>
        <dbReference type="EMBL" id="MBT1071480.1"/>
    </source>
</evidence>
<keyword evidence="1" id="KW-1133">Transmembrane helix</keyword>
<dbReference type="Pfam" id="PF14341">
    <property type="entry name" value="PilX_N"/>
    <property type="match status" value="1"/>
</dbReference>
<name>A0ABS5U739_9BACT</name>
<keyword evidence="1" id="KW-0812">Transmembrane</keyword>
<feature type="domain" description="Type 4 fimbrial biogenesis protein PilX N-terminal" evidence="2">
    <location>
        <begin position="22"/>
        <end position="68"/>
    </location>
</feature>
<accession>A0ABS5U739</accession>
<dbReference type="RefSeq" id="WP_214297239.1">
    <property type="nucleotide sequence ID" value="NZ_JAHDYS010000005.1"/>
</dbReference>
<evidence type="ECO:0000313" key="4">
    <source>
        <dbReference type="Proteomes" id="UP000784128"/>
    </source>
</evidence>
<reference evidence="3 4" key="1">
    <citation type="submission" date="2021-05" db="EMBL/GenBank/DDBJ databases">
        <title>The draft genome of Geobacter chapellei DSM 13688.</title>
        <authorList>
            <person name="Xu Z."/>
            <person name="Masuda Y."/>
            <person name="Itoh H."/>
            <person name="Senoo K."/>
        </authorList>
    </citation>
    <scope>NUCLEOTIDE SEQUENCE [LARGE SCALE GENOMIC DNA]</scope>
    <source>
        <strain evidence="3 4">DSM 13688</strain>
    </source>
</reference>